<name>A0A7X2Z3W2_9BACL</name>
<dbReference type="Pfam" id="PF14136">
    <property type="entry name" value="DUF4303"/>
    <property type="match status" value="1"/>
</dbReference>
<gene>
    <name evidence="1" type="ORF">GNP95_18815</name>
</gene>
<dbReference type="EMBL" id="WNZW01000009">
    <property type="protein sequence ID" value="MUG47030.1"/>
    <property type="molecule type" value="Genomic_DNA"/>
</dbReference>
<dbReference type="OrthoDB" id="2645787at2"/>
<evidence type="ECO:0000313" key="2">
    <source>
        <dbReference type="Proteomes" id="UP000447876"/>
    </source>
</evidence>
<reference evidence="1 2" key="1">
    <citation type="submission" date="2019-11" db="EMBL/GenBank/DDBJ databases">
        <title>Draft genome sequences of five Paenibacillus species of dairy origin.</title>
        <authorList>
            <person name="Olajide A.M."/>
            <person name="Chen S."/>
            <person name="Lapointe G."/>
        </authorList>
    </citation>
    <scope>NUCLEOTIDE SEQUENCE [LARGE SCALE GENOMIC DNA]</scope>
    <source>
        <strain evidence="1 2">12CR55</strain>
    </source>
</reference>
<sequence>MNTYYSMLGRLLHGKTPIHKEGYYILCEDRHVRYNLEGPLNVKVIDTEQFVQTIVNGCKEVIQSFSKSQDNQEVYAFSLYVNEYKSIYIYINNIPEFQKKLHDQYSHYEDPSYINSLKYNLGDFSFQFWSKHMSEFGQLLDDFEKFEDSPSYERDEEPLQPGDQPVIALEAGIIDSGYYALILEAVVRLKAENAFDSLNTTPNFIAFASTDNDYLNYSIMMRKTIEPDVFYTVFPDLRDMDARFEVWVSQNRRLSAGDVLDHLQDIFLDNYNSSFPFSVNRCAYDIFEQLGHLGNSLAEECLKRLHNYTTTIEQLDREQFDLISSYIEALYFAGELTLEQKSACSQLANRFLEQDEDLIDIARELNALSLYSSPF</sequence>
<accession>A0A7X2Z3W2</accession>
<protein>
    <submittedName>
        <fullName evidence="1">DUF4303 domain-containing protein</fullName>
    </submittedName>
</protein>
<organism evidence="1 2">
    <name type="scientific">Paenibacillus woosongensis</name>
    <dbReference type="NCBI Taxonomy" id="307580"/>
    <lineage>
        <taxon>Bacteria</taxon>
        <taxon>Bacillati</taxon>
        <taxon>Bacillota</taxon>
        <taxon>Bacilli</taxon>
        <taxon>Bacillales</taxon>
        <taxon>Paenibacillaceae</taxon>
        <taxon>Paenibacillus</taxon>
    </lineage>
</organism>
<dbReference type="InterPro" id="IPR025409">
    <property type="entry name" value="DUF4303"/>
</dbReference>
<proteinExistence type="predicted"/>
<evidence type="ECO:0000313" key="1">
    <source>
        <dbReference type="EMBL" id="MUG47030.1"/>
    </source>
</evidence>
<comment type="caution">
    <text evidence="1">The sequence shown here is derived from an EMBL/GenBank/DDBJ whole genome shotgun (WGS) entry which is preliminary data.</text>
</comment>
<dbReference type="Proteomes" id="UP000447876">
    <property type="component" value="Unassembled WGS sequence"/>
</dbReference>
<dbReference type="AlphaFoldDB" id="A0A7X2Z3W2"/>